<dbReference type="Proteomes" id="UP001597183">
    <property type="component" value="Unassembled WGS sequence"/>
</dbReference>
<gene>
    <name evidence="1" type="ORF">ACFQ5G_01395</name>
</gene>
<keyword evidence="2" id="KW-1185">Reference proteome</keyword>
<accession>A0ABW3ZZW4</accession>
<dbReference type="RefSeq" id="WP_317786607.1">
    <property type="nucleotide sequence ID" value="NZ_AP028461.1"/>
</dbReference>
<name>A0ABW3ZZW4_9ACTN</name>
<reference evidence="2" key="1">
    <citation type="journal article" date="2019" name="Int. J. Syst. Evol. Microbiol.">
        <title>The Global Catalogue of Microorganisms (GCM) 10K type strain sequencing project: providing services to taxonomists for standard genome sequencing and annotation.</title>
        <authorList>
            <consortium name="The Broad Institute Genomics Platform"/>
            <consortium name="The Broad Institute Genome Sequencing Center for Infectious Disease"/>
            <person name="Wu L."/>
            <person name="Ma J."/>
        </authorList>
    </citation>
    <scope>NUCLEOTIDE SEQUENCE [LARGE SCALE GENOMIC DNA]</scope>
    <source>
        <strain evidence="2">CCM 7526</strain>
    </source>
</reference>
<evidence type="ECO:0000313" key="1">
    <source>
        <dbReference type="EMBL" id="MFD1363991.1"/>
    </source>
</evidence>
<organism evidence="1 2">
    <name type="scientific">Actinoplanes sichuanensis</name>
    <dbReference type="NCBI Taxonomy" id="512349"/>
    <lineage>
        <taxon>Bacteria</taxon>
        <taxon>Bacillati</taxon>
        <taxon>Actinomycetota</taxon>
        <taxon>Actinomycetes</taxon>
        <taxon>Micromonosporales</taxon>
        <taxon>Micromonosporaceae</taxon>
        <taxon>Actinoplanes</taxon>
    </lineage>
</organism>
<protein>
    <submittedName>
        <fullName evidence="1">Thiol-disulfide oxidoreductase DCC family protein</fullName>
    </submittedName>
</protein>
<comment type="caution">
    <text evidence="1">The sequence shown here is derived from an EMBL/GenBank/DDBJ whole genome shotgun (WGS) entry which is preliminary data.</text>
</comment>
<proteinExistence type="predicted"/>
<dbReference type="EMBL" id="JBHTMK010000002">
    <property type="protein sequence ID" value="MFD1363991.1"/>
    <property type="molecule type" value="Genomic_DNA"/>
</dbReference>
<evidence type="ECO:0000313" key="2">
    <source>
        <dbReference type="Proteomes" id="UP001597183"/>
    </source>
</evidence>
<dbReference type="Pfam" id="PF04134">
    <property type="entry name" value="DCC1-like"/>
    <property type="match status" value="1"/>
</dbReference>
<dbReference type="InterPro" id="IPR007263">
    <property type="entry name" value="DCC1-like"/>
</dbReference>
<sequence length="143" mass="16002">MATPTFVYDGDCAFCSSCARFIERRIPTRARLVPWQFTDLGALGLTSDECEQAVQWVGDTRAAGPDAFALLLRDAGRMWQVPGAALQWTPVRLLAWPAYRWISRHRHMLPGGTAACSLPQAERNRMIDTPPKERITPFITDLG</sequence>